<gene>
    <name evidence="2" type="ORF">TCNE_LOCUS3660</name>
</gene>
<sequence length="252" mass="28166">MVRLVFRPYTQVRRSICTSEPLRTSTRVSSGFILLRHSSPSFGYQRMRSTSALLQATGTGLWCAVRLQKPHGSHIGRIWATFTFITPLDGSDRWSTFTPRSTPRRVHTHLAPSMTADSRMRPSSSHNSSKKLTHHSGDAIFKTLQPTCLKARRFPRPEGMVHCTFVNTRSQSSQRIPAANTPIKCPTVADGFALFEEVKTIGPLDRPDECSRVKSTLSVSISAVSRPLELSLQSSLQLSLTVLVCYRFRGHI</sequence>
<evidence type="ECO:0000313" key="4">
    <source>
        <dbReference type="WBParaSite" id="TCNE_0000366001-mRNA-1"/>
    </source>
</evidence>
<dbReference type="AlphaFoldDB" id="A0A183U590"/>
<evidence type="ECO:0000313" key="2">
    <source>
        <dbReference type="EMBL" id="VDM29377.1"/>
    </source>
</evidence>
<reference evidence="4" key="1">
    <citation type="submission" date="2016-06" db="UniProtKB">
        <authorList>
            <consortium name="WormBaseParasite"/>
        </authorList>
    </citation>
    <scope>IDENTIFICATION</scope>
</reference>
<dbReference type="WBParaSite" id="TCNE_0000366001-mRNA-1">
    <property type="protein sequence ID" value="TCNE_0000366001-mRNA-1"/>
    <property type="gene ID" value="TCNE_0000366001"/>
</dbReference>
<organism evidence="3 4">
    <name type="scientific">Toxocara canis</name>
    <name type="common">Canine roundworm</name>
    <dbReference type="NCBI Taxonomy" id="6265"/>
    <lineage>
        <taxon>Eukaryota</taxon>
        <taxon>Metazoa</taxon>
        <taxon>Ecdysozoa</taxon>
        <taxon>Nematoda</taxon>
        <taxon>Chromadorea</taxon>
        <taxon>Rhabditida</taxon>
        <taxon>Spirurina</taxon>
        <taxon>Ascaridomorpha</taxon>
        <taxon>Ascaridoidea</taxon>
        <taxon>Toxocaridae</taxon>
        <taxon>Toxocara</taxon>
    </lineage>
</organism>
<evidence type="ECO:0000256" key="1">
    <source>
        <dbReference type="SAM" id="MobiDB-lite"/>
    </source>
</evidence>
<accession>A0A183U590</accession>
<name>A0A183U590_TOXCA</name>
<feature type="region of interest" description="Disordered" evidence="1">
    <location>
        <begin position="96"/>
        <end position="136"/>
    </location>
</feature>
<dbReference type="EMBL" id="UYWY01004936">
    <property type="protein sequence ID" value="VDM29377.1"/>
    <property type="molecule type" value="Genomic_DNA"/>
</dbReference>
<dbReference type="Proteomes" id="UP000050794">
    <property type="component" value="Unassembled WGS sequence"/>
</dbReference>
<reference evidence="2 3" key="2">
    <citation type="submission" date="2018-11" db="EMBL/GenBank/DDBJ databases">
        <authorList>
            <consortium name="Pathogen Informatics"/>
        </authorList>
    </citation>
    <scope>NUCLEOTIDE SEQUENCE [LARGE SCALE GENOMIC DNA]</scope>
</reference>
<keyword evidence="3" id="KW-1185">Reference proteome</keyword>
<protein>
    <submittedName>
        <fullName evidence="2 4">Uncharacterized protein</fullName>
    </submittedName>
</protein>
<proteinExistence type="predicted"/>
<evidence type="ECO:0000313" key="3">
    <source>
        <dbReference type="Proteomes" id="UP000050794"/>
    </source>
</evidence>